<reference evidence="2 3" key="1">
    <citation type="journal article" date="2023" name="Life. Sci Alliance">
        <title>Evolutionary insights into 3D genome organization and epigenetic landscape of Vigna mungo.</title>
        <authorList>
            <person name="Junaid A."/>
            <person name="Singh B."/>
            <person name="Bhatia S."/>
        </authorList>
    </citation>
    <scope>NUCLEOTIDE SEQUENCE [LARGE SCALE GENOMIC DNA]</scope>
    <source>
        <strain evidence="2">Urdbean</strain>
    </source>
</reference>
<name>A0AAQ3RQK9_VIGMU</name>
<dbReference type="GO" id="GO:0010274">
    <property type="term" value="P:hydrotropism"/>
    <property type="evidence" value="ECO:0007669"/>
    <property type="project" value="InterPro"/>
</dbReference>
<dbReference type="Pfam" id="PF04759">
    <property type="entry name" value="DUF617"/>
    <property type="match status" value="1"/>
</dbReference>
<dbReference type="PANTHER" id="PTHR31696">
    <property type="entry name" value="PROTEIN MIZU-KUSSEI 1"/>
    <property type="match status" value="1"/>
</dbReference>
<proteinExistence type="predicted"/>
<dbReference type="PANTHER" id="PTHR31696:SF73">
    <property type="entry name" value="EXPRESSED PROTEIN"/>
    <property type="match status" value="1"/>
</dbReference>
<evidence type="ECO:0000313" key="2">
    <source>
        <dbReference type="EMBL" id="WVZ02897.1"/>
    </source>
</evidence>
<evidence type="ECO:0000256" key="1">
    <source>
        <dbReference type="SAM" id="MobiDB-lite"/>
    </source>
</evidence>
<organism evidence="2 3">
    <name type="scientific">Vigna mungo</name>
    <name type="common">Black gram</name>
    <name type="synonym">Phaseolus mungo</name>
    <dbReference type="NCBI Taxonomy" id="3915"/>
    <lineage>
        <taxon>Eukaryota</taxon>
        <taxon>Viridiplantae</taxon>
        <taxon>Streptophyta</taxon>
        <taxon>Embryophyta</taxon>
        <taxon>Tracheophyta</taxon>
        <taxon>Spermatophyta</taxon>
        <taxon>Magnoliopsida</taxon>
        <taxon>eudicotyledons</taxon>
        <taxon>Gunneridae</taxon>
        <taxon>Pentapetalae</taxon>
        <taxon>rosids</taxon>
        <taxon>fabids</taxon>
        <taxon>Fabales</taxon>
        <taxon>Fabaceae</taxon>
        <taxon>Papilionoideae</taxon>
        <taxon>50 kb inversion clade</taxon>
        <taxon>NPAAA clade</taxon>
        <taxon>indigoferoid/millettioid clade</taxon>
        <taxon>Phaseoleae</taxon>
        <taxon>Vigna</taxon>
    </lineage>
</organism>
<dbReference type="EMBL" id="CP144694">
    <property type="protein sequence ID" value="WVZ02897.1"/>
    <property type="molecule type" value="Genomic_DNA"/>
</dbReference>
<gene>
    <name evidence="2" type="ORF">V8G54_023703</name>
</gene>
<dbReference type="Proteomes" id="UP001374535">
    <property type="component" value="Chromosome 7"/>
</dbReference>
<sequence length="300" mass="33574">MKFSSYKSKYLLHKPTKPSSLIFSNQTTKVSSAPDSIVFPETSMTPLLSSPLSIPPPPPPPPPLPLLSNKATMEKPSPPLRMPISLQPANTKSKRDSKSNKLYRRFRSVFRSLPIIAPSCKMPTVMRSRGSEVHIHGGTRITGTLFGHRKARVNLSFQTNPNCQPFLLLELAIPTGKLLQEMEMGLNRIALECEKHSHNEKIKIIDEPIWTLFCNGKKTGYGVKREPTDDDLNVMQLLHAVSVAVGVLPNEIADPHDGELLYMRAHFERVIGSKDSETYYMMMPDGNDNGPELSLFFVRV</sequence>
<dbReference type="NCBIfam" id="TIGR01570">
    <property type="entry name" value="A_thal_3588"/>
    <property type="match status" value="1"/>
</dbReference>
<dbReference type="InterPro" id="IPR006460">
    <property type="entry name" value="MIZ1-like_pln"/>
</dbReference>
<accession>A0AAQ3RQK9</accession>
<evidence type="ECO:0008006" key="4">
    <source>
        <dbReference type="Google" id="ProtNLM"/>
    </source>
</evidence>
<dbReference type="AlphaFoldDB" id="A0AAQ3RQK9"/>
<keyword evidence="3" id="KW-1185">Reference proteome</keyword>
<feature type="compositionally biased region" description="Pro residues" evidence="1">
    <location>
        <begin position="53"/>
        <end position="65"/>
    </location>
</feature>
<feature type="region of interest" description="Disordered" evidence="1">
    <location>
        <begin position="48"/>
        <end position="100"/>
    </location>
</feature>
<protein>
    <recommendedName>
        <fullName evidence="4">Protein MIZU-KUSSEI 1</fullName>
    </recommendedName>
</protein>
<evidence type="ECO:0000313" key="3">
    <source>
        <dbReference type="Proteomes" id="UP001374535"/>
    </source>
</evidence>